<name>A0AAE4T4X6_9FLAO</name>
<reference evidence="1" key="1">
    <citation type="submission" date="2023-02" db="EMBL/GenBank/DDBJ databases">
        <title>Elizabethkingia anophelis draft genomes.</title>
        <authorList>
            <person name="Nicholson A.C."/>
            <person name="Whitney A.M."/>
            <person name="Humrighouse B.W."/>
            <person name="Villarma A."/>
            <person name="Bell M."/>
            <person name="Mcquiston J."/>
        </authorList>
    </citation>
    <scope>NUCLEOTIDE SEQUENCE</scope>
    <source>
        <strain evidence="1">B4955</strain>
    </source>
</reference>
<accession>A0AAE4T4X6</accession>
<evidence type="ECO:0000313" key="2">
    <source>
        <dbReference type="Proteomes" id="UP001189000"/>
    </source>
</evidence>
<dbReference type="EMBL" id="NWGY01000015">
    <property type="protein sequence ID" value="MDV3665407.1"/>
    <property type="molecule type" value="Genomic_DNA"/>
</dbReference>
<evidence type="ECO:0000313" key="1">
    <source>
        <dbReference type="EMBL" id="MDV3665407.1"/>
    </source>
</evidence>
<comment type="caution">
    <text evidence="1">The sequence shown here is derived from an EMBL/GenBank/DDBJ whole genome shotgun (WGS) entry which is preliminary data.</text>
</comment>
<sequence>MDLHFHNDEYVTPPGSLSQLLSHPYYGDRKCIEIAIFNDHRYAFFFWNKWTQKLINDDSVNYPPSLVTLDWHQDLVYPTDGEKEWLKELDLNNNKDVALYSWANLSNLNDTHILAAAYLNIIGDIYVHCRQGKFESHWEDEYITDRYGNVHTIKKFKKYKDLENHLLSSEKNNVYFDIDLDFFTLNNPLQIGGGSGNYTYLPEKTIKEMLNSDNPLMQWIFQRLQGITIATEPEHTGGLLKSNKLLNLINNIWFKPSLFVSRPGKWDKETQWKHLR</sequence>
<dbReference type="Proteomes" id="UP001189000">
    <property type="component" value="Unassembled WGS sequence"/>
</dbReference>
<organism evidence="1 2">
    <name type="scientific">Elizabethkingia anophelis</name>
    <dbReference type="NCBI Taxonomy" id="1117645"/>
    <lineage>
        <taxon>Bacteria</taxon>
        <taxon>Pseudomonadati</taxon>
        <taxon>Bacteroidota</taxon>
        <taxon>Flavobacteriia</taxon>
        <taxon>Flavobacteriales</taxon>
        <taxon>Weeksellaceae</taxon>
        <taxon>Elizabethkingia</taxon>
    </lineage>
</organism>
<proteinExistence type="predicted"/>
<gene>
    <name evidence="1" type="ORF">CMU51_15250</name>
</gene>
<dbReference type="AlphaFoldDB" id="A0AAE4T4X6"/>
<protein>
    <submittedName>
        <fullName evidence="1">Uncharacterized protein</fullName>
    </submittedName>
</protein>